<dbReference type="HAMAP" id="MF_00096">
    <property type="entry name" value="MutS"/>
    <property type="match status" value="1"/>
</dbReference>
<evidence type="ECO:0000313" key="14">
    <source>
        <dbReference type="Proteomes" id="UP000326202"/>
    </source>
</evidence>
<keyword evidence="4 9" id="KW-0227">DNA damage</keyword>
<dbReference type="Gene3D" id="3.30.420.110">
    <property type="entry name" value="MutS, connector domain"/>
    <property type="match status" value="1"/>
</dbReference>
<dbReference type="SUPFAM" id="SSF52540">
    <property type="entry name" value="P-loop containing nucleoside triphosphate hydrolases"/>
    <property type="match status" value="1"/>
</dbReference>
<dbReference type="InterPro" id="IPR000432">
    <property type="entry name" value="DNA_mismatch_repair_MutS_C"/>
</dbReference>
<dbReference type="InterPro" id="IPR016151">
    <property type="entry name" value="DNA_mismatch_repair_MutS_N"/>
</dbReference>
<dbReference type="Pfam" id="PF01624">
    <property type="entry name" value="MutS_I"/>
    <property type="match status" value="1"/>
</dbReference>
<dbReference type="InterPro" id="IPR007861">
    <property type="entry name" value="DNA_mismatch_repair_MutS_clamp"/>
</dbReference>
<evidence type="ECO:0000256" key="9">
    <source>
        <dbReference type="HAMAP-Rule" id="MF_00096"/>
    </source>
</evidence>
<evidence type="ECO:0000256" key="4">
    <source>
        <dbReference type="ARBA" id="ARBA00022763"/>
    </source>
</evidence>
<dbReference type="GO" id="GO:0006298">
    <property type="term" value="P:mismatch repair"/>
    <property type="evidence" value="ECO:0007669"/>
    <property type="project" value="UniProtKB-UniRule"/>
</dbReference>
<dbReference type="Gene3D" id="3.40.50.300">
    <property type="entry name" value="P-loop containing nucleotide triphosphate hydrolases"/>
    <property type="match status" value="1"/>
</dbReference>
<dbReference type="Pfam" id="PF05190">
    <property type="entry name" value="MutS_IV"/>
    <property type="match status" value="1"/>
</dbReference>
<dbReference type="PIRSF" id="PIRSF037677">
    <property type="entry name" value="DNA_mis_repair_Msh6"/>
    <property type="match status" value="1"/>
</dbReference>
<evidence type="ECO:0000256" key="5">
    <source>
        <dbReference type="ARBA" id="ARBA00022840"/>
    </source>
</evidence>
<sequence>MGIRDSEPMSLTRPPRDHREPAGGEPDAPEDPAALIAAEGGATPLMAQYLAIKAQNRDCLLFYRMGDFYELFFEDAVRASAALDIALTKRGKHDGQDIAMCGVPVHAADAYLARLIRQGFKVAVCEQIEDPAEAKKRGYKAVVKRDVVRVVTPGTLTEDTLLDARRHNYLAALADAAGGLGLAWLDISTGDFQLQPVEPRDLAAVLARLSPGELLLPERLLAQGPVRDQLGDWTSILSPLPSSRFDSEAARRRLEALYGVKALDAFGSFERAEIAAAGTLIDYVQLTQRGKLPRLSTPRRLARGTVMEIDAATRRNLELTETLSGQREGSLIAAIDRSVTGAGARALAAALAAPSTEPAIIAARLDMVERLVADGHLRDDLRALLRRAPDIERALSRLILGRGGPRDLAALKAGLAVAGEIRALLNRETDLPAGLAAAARHLGDHGGLVQLLTQALAAELPILIRDGGFIAAGYHAELDELRTLRDHSRRLILDLETRYRNETATPSLKIRHNNVLGYFVETTATHADKIKENGLFIHRQSMASAMRFTTVELGELERKIASAADKSLAIELQLFEALVEKVRGAGDAIADAARALALTDLTAGLAALASERGYCRPVVLEDQSFAIEGGRHPVVEAALEAKGDTRFVPNDCDLGPERRLWLLTGPNMAGKSTFLRQNALIAILAQIGSFVPAAQARIGVVDRLFSRVGAADDLARGRSTFMVEMVETAAILNQAGPKALVILDEIGRGTATFDGLSIAWATVEHLHEVNRCRALFATHYHELTSLAAKLPALAPYTMRVKEWQGEVVFLHEVAPGAADRSYGIHVAKLAGLPAAAVARAEAVLTLLEQGQQAGALAKLADDLPLFSAAAARAAPGGLAEPRPLDSALAELHPDEITPKEALEALYRLKALLASS</sequence>
<dbReference type="Pfam" id="PF05192">
    <property type="entry name" value="MutS_III"/>
    <property type="match status" value="1"/>
</dbReference>
<evidence type="ECO:0000313" key="13">
    <source>
        <dbReference type="EMBL" id="QEX19778.1"/>
    </source>
</evidence>
<dbReference type="InterPro" id="IPR007860">
    <property type="entry name" value="DNA_mmatch_repair_MutS_con_dom"/>
</dbReference>
<evidence type="ECO:0000256" key="2">
    <source>
        <dbReference type="ARBA" id="ARBA00021982"/>
    </source>
</evidence>
<dbReference type="Gene3D" id="6.10.140.430">
    <property type="match status" value="1"/>
</dbReference>
<keyword evidence="14" id="KW-1185">Reference proteome</keyword>
<dbReference type="CDD" id="cd03284">
    <property type="entry name" value="ABC_MutS1"/>
    <property type="match status" value="1"/>
</dbReference>
<evidence type="ECO:0000259" key="12">
    <source>
        <dbReference type="PROSITE" id="PS00486"/>
    </source>
</evidence>
<dbReference type="Pfam" id="PF05188">
    <property type="entry name" value="MutS_II"/>
    <property type="match status" value="1"/>
</dbReference>
<gene>
    <name evidence="9 13" type="primary">mutS</name>
    <name evidence="13" type="ORF">FRZ44_50930</name>
</gene>
<evidence type="ECO:0000256" key="10">
    <source>
        <dbReference type="RuleBase" id="RU003756"/>
    </source>
</evidence>
<dbReference type="NCBIfam" id="NF003810">
    <property type="entry name" value="PRK05399.1"/>
    <property type="match status" value="1"/>
</dbReference>
<comment type="function">
    <text evidence="8 9">This protein is involved in the repair of mismatches in DNA. It is possible that it carries out the mismatch recognition step. This protein has a weak ATPase activity.</text>
</comment>
<dbReference type="InterPro" id="IPR007695">
    <property type="entry name" value="DNA_mismatch_repair_MutS-lik_N"/>
</dbReference>
<keyword evidence="5 9" id="KW-0067">ATP-binding</keyword>
<organism evidence="13 14">
    <name type="scientific">Hypericibacter terrae</name>
    <dbReference type="NCBI Taxonomy" id="2602015"/>
    <lineage>
        <taxon>Bacteria</taxon>
        <taxon>Pseudomonadati</taxon>
        <taxon>Pseudomonadota</taxon>
        <taxon>Alphaproteobacteria</taxon>
        <taxon>Rhodospirillales</taxon>
        <taxon>Dongiaceae</taxon>
        <taxon>Hypericibacter</taxon>
    </lineage>
</organism>
<dbReference type="InterPro" id="IPR027417">
    <property type="entry name" value="P-loop_NTPase"/>
</dbReference>
<dbReference type="NCBIfam" id="TIGR01070">
    <property type="entry name" value="mutS1"/>
    <property type="match status" value="1"/>
</dbReference>
<evidence type="ECO:0000256" key="11">
    <source>
        <dbReference type="SAM" id="MobiDB-lite"/>
    </source>
</evidence>
<dbReference type="SUPFAM" id="SSF55271">
    <property type="entry name" value="DNA repair protein MutS, domain I"/>
    <property type="match status" value="1"/>
</dbReference>
<dbReference type="PROSITE" id="PS00486">
    <property type="entry name" value="DNA_MISMATCH_REPAIR_2"/>
    <property type="match status" value="1"/>
</dbReference>
<proteinExistence type="inferred from homology"/>
<dbReference type="GO" id="GO:0030983">
    <property type="term" value="F:mismatched DNA binding"/>
    <property type="evidence" value="ECO:0007669"/>
    <property type="project" value="InterPro"/>
</dbReference>
<dbReference type="AlphaFoldDB" id="A0A5J6MQF7"/>
<dbReference type="GO" id="GO:0005829">
    <property type="term" value="C:cytosol"/>
    <property type="evidence" value="ECO:0007669"/>
    <property type="project" value="TreeGrafter"/>
</dbReference>
<dbReference type="Gene3D" id="1.10.1420.10">
    <property type="match status" value="2"/>
</dbReference>
<dbReference type="PANTHER" id="PTHR11361:SF34">
    <property type="entry name" value="DNA MISMATCH REPAIR PROTEIN MSH1, MITOCHONDRIAL"/>
    <property type="match status" value="1"/>
</dbReference>
<comment type="similarity">
    <text evidence="1 9 10">Belongs to the DNA mismatch repair MutS family.</text>
</comment>
<feature type="binding site" evidence="9">
    <location>
        <begin position="665"/>
        <end position="672"/>
    </location>
    <ligand>
        <name>ATP</name>
        <dbReference type="ChEBI" id="CHEBI:30616"/>
    </ligand>
</feature>
<dbReference type="InterPro" id="IPR036187">
    <property type="entry name" value="DNA_mismatch_repair_MutS_sf"/>
</dbReference>
<dbReference type="EMBL" id="CP042906">
    <property type="protein sequence ID" value="QEX19778.1"/>
    <property type="molecule type" value="Genomic_DNA"/>
</dbReference>
<dbReference type="InterPro" id="IPR017261">
    <property type="entry name" value="DNA_mismatch_repair_MutS/MSH"/>
</dbReference>
<dbReference type="InterPro" id="IPR005748">
    <property type="entry name" value="DNA_mismatch_repair_MutS"/>
</dbReference>
<evidence type="ECO:0000256" key="1">
    <source>
        <dbReference type="ARBA" id="ARBA00006271"/>
    </source>
</evidence>
<dbReference type="GO" id="GO:0005524">
    <property type="term" value="F:ATP binding"/>
    <property type="evidence" value="ECO:0007669"/>
    <property type="project" value="UniProtKB-UniRule"/>
</dbReference>
<dbReference type="Pfam" id="PF00488">
    <property type="entry name" value="MutS_V"/>
    <property type="match status" value="1"/>
</dbReference>
<dbReference type="SMART" id="SM00533">
    <property type="entry name" value="MUTSd"/>
    <property type="match status" value="1"/>
</dbReference>
<evidence type="ECO:0000256" key="3">
    <source>
        <dbReference type="ARBA" id="ARBA00022741"/>
    </source>
</evidence>
<dbReference type="Gene3D" id="3.40.1170.10">
    <property type="entry name" value="DNA repair protein MutS, domain I"/>
    <property type="match status" value="1"/>
</dbReference>
<feature type="domain" description="DNA mismatch repair proteins mutS family" evidence="12">
    <location>
        <begin position="739"/>
        <end position="755"/>
    </location>
</feature>
<dbReference type="SUPFAM" id="SSF53150">
    <property type="entry name" value="DNA repair protein MutS, domain II"/>
    <property type="match status" value="1"/>
</dbReference>
<dbReference type="FunFam" id="3.40.1170.10:FF:000001">
    <property type="entry name" value="DNA mismatch repair protein MutS"/>
    <property type="match status" value="1"/>
</dbReference>
<dbReference type="PANTHER" id="PTHR11361">
    <property type="entry name" value="DNA MISMATCH REPAIR PROTEIN MUTS FAMILY MEMBER"/>
    <property type="match status" value="1"/>
</dbReference>
<dbReference type="SMART" id="SM00534">
    <property type="entry name" value="MUTSac"/>
    <property type="match status" value="1"/>
</dbReference>
<dbReference type="InterPro" id="IPR036678">
    <property type="entry name" value="MutS_con_dom_sf"/>
</dbReference>
<keyword evidence="3 9" id="KW-0547">Nucleotide-binding</keyword>
<dbReference type="GO" id="GO:0003684">
    <property type="term" value="F:damaged DNA binding"/>
    <property type="evidence" value="ECO:0007669"/>
    <property type="project" value="UniProtKB-UniRule"/>
</dbReference>
<dbReference type="Proteomes" id="UP000326202">
    <property type="component" value="Chromosome"/>
</dbReference>
<feature type="region of interest" description="Disordered" evidence="11">
    <location>
        <begin position="1"/>
        <end position="32"/>
    </location>
</feature>
<name>A0A5J6MQF7_9PROT</name>
<dbReference type="InterPro" id="IPR045076">
    <property type="entry name" value="MutS"/>
</dbReference>
<evidence type="ECO:0000256" key="7">
    <source>
        <dbReference type="ARBA" id="ARBA00023204"/>
    </source>
</evidence>
<protein>
    <recommendedName>
        <fullName evidence="2 9">DNA mismatch repair protein MutS</fullName>
    </recommendedName>
</protein>
<dbReference type="SUPFAM" id="SSF48334">
    <property type="entry name" value="DNA repair protein MutS, domain III"/>
    <property type="match status" value="1"/>
</dbReference>
<evidence type="ECO:0000256" key="6">
    <source>
        <dbReference type="ARBA" id="ARBA00023125"/>
    </source>
</evidence>
<accession>A0A5J6MQF7</accession>
<dbReference type="KEGG" id="htq:FRZ44_50930"/>
<evidence type="ECO:0000256" key="8">
    <source>
        <dbReference type="ARBA" id="ARBA00024647"/>
    </source>
</evidence>
<reference evidence="13 14" key="1">
    <citation type="submission" date="2019-08" db="EMBL/GenBank/DDBJ databases">
        <title>Hyperibacter terrae gen. nov., sp. nov. and Hyperibacter viscosus sp. nov., two new members in the family Rhodospirillaceae isolated from the rhizosphere of Hypericum perforatum.</title>
        <authorList>
            <person name="Noviana Z."/>
        </authorList>
    </citation>
    <scope>NUCLEOTIDE SEQUENCE [LARGE SCALE GENOMIC DNA]</scope>
    <source>
        <strain evidence="13 14">R5913</strain>
    </source>
</reference>
<keyword evidence="7 9" id="KW-0234">DNA repair</keyword>
<keyword evidence="6 9" id="KW-0238">DNA-binding</keyword>
<dbReference type="InterPro" id="IPR007696">
    <property type="entry name" value="DNA_mismatch_repair_MutS_core"/>
</dbReference>
<dbReference type="GO" id="GO:0140664">
    <property type="term" value="F:ATP-dependent DNA damage sensor activity"/>
    <property type="evidence" value="ECO:0007669"/>
    <property type="project" value="InterPro"/>
</dbReference>